<keyword evidence="3" id="KW-0808">Transferase</keyword>
<dbReference type="InterPro" id="IPR001537">
    <property type="entry name" value="SpoU_MeTrfase"/>
</dbReference>
<dbReference type="InterPro" id="IPR029028">
    <property type="entry name" value="Alpha/beta_knot_MTases"/>
</dbReference>
<feature type="domain" description="RNA 2-O ribose methyltransferase substrate binding" evidence="4">
    <location>
        <begin position="31"/>
        <end position="105"/>
    </location>
</feature>
<dbReference type="Pfam" id="PF00588">
    <property type="entry name" value="SpoU_methylase"/>
    <property type="match status" value="1"/>
</dbReference>
<dbReference type="CDD" id="cd18095">
    <property type="entry name" value="SpoU-like_rRNA-MTase"/>
    <property type="match status" value="1"/>
</dbReference>
<name>A0AA97DAT0_9FIRM</name>
<comment type="similarity">
    <text evidence="1">Belongs to the class IV-like SAM-binding methyltransferase superfamily. RNA methyltransferase TrmH family.</text>
</comment>
<keyword evidence="6" id="KW-1185">Reference proteome</keyword>
<dbReference type="InterPro" id="IPR029064">
    <property type="entry name" value="Ribosomal_eL30-like_sf"/>
</dbReference>
<dbReference type="GO" id="GO:0008173">
    <property type="term" value="F:RNA methyltransferase activity"/>
    <property type="evidence" value="ECO:0007669"/>
    <property type="project" value="InterPro"/>
</dbReference>
<dbReference type="SMART" id="SM00967">
    <property type="entry name" value="SpoU_sub_bind"/>
    <property type="match status" value="1"/>
</dbReference>
<dbReference type="AlphaFoldDB" id="A0AA97DAT0"/>
<dbReference type="SUPFAM" id="SSF75217">
    <property type="entry name" value="alpha/beta knot"/>
    <property type="match status" value="1"/>
</dbReference>
<dbReference type="InterPro" id="IPR053888">
    <property type="entry name" value="MRM3-like_sub_bind"/>
</dbReference>
<keyword evidence="2 5" id="KW-0489">Methyltransferase</keyword>
<dbReference type="GO" id="GO:0032259">
    <property type="term" value="P:methylation"/>
    <property type="evidence" value="ECO:0007669"/>
    <property type="project" value="UniProtKB-KW"/>
</dbReference>
<dbReference type="SUPFAM" id="SSF55315">
    <property type="entry name" value="L30e-like"/>
    <property type="match status" value="1"/>
</dbReference>
<dbReference type="GO" id="GO:0003723">
    <property type="term" value="F:RNA binding"/>
    <property type="evidence" value="ECO:0007669"/>
    <property type="project" value="InterPro"/>
</dbReference>
<dbReference type="InterPro" id="IPR051259">
    <property type="entry name" value="rRNA_Methyltransferase"/>
</dbReference>
<dbReference type="KEGG" id="carl:PXC00_05960"/>
<reference evidence="5 6" key="2">
    <citation type="submission" date="2024-06" db="EMBL/GenBank/DDBJ databases">
        <title>Caproicibacterium argilliputei sp. nov, a novel caproic acid producing anaerobic bacterium isolated from pit mud.</title>
        <authorList>
            <person name="Xia S."/>
        </authorList>
    </citation>
    <scope>NUCLEOTIDE SEQUENCE [LARGE SCALE GENOMIC DNA]</scope>
    <source>
        <strain evidence="5 6">ZCY20-5</strain>
    </source>
</reference>
<reference evidence="6" key="1">
    <citation type="submission" date="2024-06" db="EMBL/GenBank/DDBJ databases">
        <title>Caproicibacterium argilliputei sp. nov, a novel caproic acid producing anaerobic bacterium isolated from pit mud.</title>
        <authorList>
            <person name="Zeng C."/>
        </authorList>
    </citation>
    <scope>NUCLEOTIDE SEQUENCE [LARGE SCALE GENOMIC DNA]</scope>
    <source>
        <strain evidence="6">ZCY20-5</strain>
    </source>
</reference>
<protein>
    <submittedName>
        <fullName evidence="5">RNA methyltransferase</fullName>
    </submittedName>
</protein>
<dbReference type="GO" id="GO:0006396">
    <property type="term" value="P:RNA processing"/>
    <property type="evidence" value="ECO:0007669"/>
    <property type="project" value="InterPro"/>
</dbReference>
<dbReference type="RefSeq" id="WP_275845808.1">
    <property type="nucleotide sequence ID" value="NZ_CP135996.1"/>
</dbReference>
<dbReference type="InterPro" id="IPR013123">
    <property type="entry name" value="SpoU_subst-bd"/>
</dbReference>
<accession>A0AA97DAT0</accession>
<dbReference type="Proteomes" id="UP001300604">
    <property type="component" value="Chromosome"/>
</dbReference>
<evidence type="ECO:0000259" key="4">
    <source>
        <dbReference type="SMART" id="SM00967"/>
    </source>
</evidence>
<evidence type="ECO:0000256" key="1">
    <source>
        <dbReference type="ARBA" id="ARBA00007228"/>
    </source>
</evidence>
<reference evidence="6" key="3">
    <citation type="submission" date="2024-06" db="EMBL/GenBank/DDBJ databases">
        <authorList>
            <person name="Zeng C."/>
        </authorList>
    </citation>
    <scope>NUCLEOTIDE SEQUENCE [LARGE SCALE GENOMIC DNA]</scope>
    <source>
        <strain evidence="6">ZCY20-5</strain>
    </source>
</reference>
<dbReference type="EMBL" id="CP135996">
    <property type="protein sequence ID" value="WOC33409.1"/>
    <property type="molecule type" value="Genomic_DNA"/>
</dbReference>
<proteinExistence type="inferred from homology"/>
<dbReference type="PANTHER" id="PTHR43191:SF2">
    <property type="entry name" value="RRNA METHYLTRANSFERASE 3, MITOCHONDRIAL"/>
    <property type="match status" value="1"/>
</dbReference>
<evidence type="ECO:0000256" key="3">
    <source>
        <dbReference type="ARBA" id="ARBA00022679"/>
    </source>
</evidence>
<evidence type="ECO:0000313" key="5">
    <source>
        <dbReference type="EMBL" id="WOC33409.1"/>
    </source>
</evidence>
<evidence type="ECO:0000313" key="6">
    <source>
        <dbReference type="Proteomes" id="UP001300604"/>
    </source>
</evidence>
<organism evidence="5 6">
    <name type="scientific">Caproicibacterium argilliputei</name>
    <dbReference type="NCBI Taxonomy" id="3030016"/>
    <lineage>
        <taxon>Bacteria</taxon>
        <taxon>Bacillati</taxon>
        <taxon>Bacillota</taxon>
        <taxon>Clostridia</taxon>
        <taxon>Eubacteriales</taxon>
        <taxon>Oscillospiraceae</taxon>
        <taxon>Caproicibacterium</taxon>
    </lineage>
</organism>
<dbReference type="Gene3D" id="3.40.1280.10">
    <property type="match status" value="1"/>
</dbReference>
<dbReference type="GO" id="GO:0005737">
    <property type="term" value="C:cytoplasm"/>
    <property type="evidence" value="ECO:0007669"/>
    <property type="project" value="UniProtKB-ARBA"/>
</dbReference>
<dbReference type="InterPro" id="IPR029026">
    <property type="entry name" value="tRNA_m1G_MTases_N"/>
</dbReference>
<dbReference type="PANTHER" id="PTHR43191">
    <property type="entry name" value="RRNA METHYLTRANSFERASE 3"/>
    <property type="match status" value="1"/>
</dbReference>
<dbReference type="Gene3D" id="3.30.1330.30">
    <property type="match status" value="1"/>
</dbReference>
<gene>
    <name evidence="5" type="ORF">PXC00_05960</name>
</gene>
<dbReference type="Pfam" id="PF22435">
    <property type="entry name" value="MRM3-like_sub_bind"/>
    <property type="match status" value="1"/>
</dbReference>
<sequence length="272" mass="29236">MEHITSRKNETVRAAAELRRASVRRGQGAFLCEGARLCTDAAISGLSMRALFYTQRAEQKYAPYLEKIRPLAEKIYLLEPAVADLLADTKNSQEVFCVCDMPTQACVTPQQFYAKPAAGMCVALEQLQDPSNLGTILRTAEALGIGQILLCGECCDPFSPKALRGGMGAAFRLSLVRLPALPEALPHLRRAGWRTLAAVPDASAAKVTKTRFDVPTVMAVGNEGSGLLPETIRACSGCVTIPMSGRAESLNASASAAILMWEMTRECGDERG</sequence>
<evidence type="ECO:0000256" key="2">
    <source>
        <dbReference type="ARBA" id="ARBA00022603"/>
    </source>
</evidence>